<dbReference type="GO" id="GO:0008270">
    <property type="term" value="F:zinc ion binding"/>
    <property type="evidence" value="ECO:0007669"/>
    <property type="project" value="UniProtKB-KW"/>
</dbReference>
<dbReference type="GO" id="GO:0036503">
    <property type="term" value="P:ERAD pathway"/>
    <property type="evidence" value="ECO:0007669"/>
    <property type="project" value="TreeGrafter"/>
</dbReference>
<comment type="subcellular location">
    <subcellularLocation>
        <location evidence="1">Cytoplasm</location>
    </subcellularLocation>
</comment>
<feature type="region of interest" description="Disordered" evidence="15">
    <location>
        <begin position="559"/>
        <end position="583"/>
    </location>
</feature>
<evidence type="ECO:0000256" key="15">
    <source>
        <dbReference type="SAM" id="MobiDB-lite"/>
    </source>
</evidence>
<dbReference type="InterPro" id="IPR036770">
    <property type="entry name" value="Ankyrin_rpt-contain_sf"/>
</dbReference>
<dbReference type="CTD" id="55139"/>
<feature type="compositionally biased region" description="Basic residues" evidence="15">
    <location>
        <begin position="617"/>
        <end position="627"/>
    </location>
</feature>
<keyword evidence="8" id="KW-0863">Zinc-finger</keyword>
<evidence type="ECO:0000256" key="10">
    <source>
        <dbReference type="ARBA" id="ARBA00022833"/>
    </source>
</evidence>
<evidence type="ECO:0000256" key="5">
    <source>
        <dbReference type="ARBA" id="ARBA00022723"/>
    </source>
</evidence>
<keyword evidence="10" id="KW-0862">Zinc</keyword>
<feature type="compositionally biased region" description="Basic residues" evidence="15">
    <location>
        <begin position="457"/>
        <end position="468"/>
    </location>
</feature>
<proteinExistence type="inferred from homology"/>
<keyword evidence="11 13" id="KW-0040">ANK repeat</keyword>
<dbReference type="InterPro" id="IPR041175">
    <property type="entry name" value="VLRF1/Vms1"/>
</dbReference>
<dbReference type="InterPro" id="IPR047139">
    <property type="entry name" value="ANKZ1/VMS1"/>
</dbReference>
<gene>
    <name evidence="17" type="primary">ankzf1</name>
</gene>
<feature type="compositionally biased region" description="Basic and acidic residues" evidence="15">
    <location>
        <begin position="628"/>
        <end position="648"/>
    </location>
</feature>
<reference evidence="17" key="1">
    <citation type="submission" date="2025-08" db="UniProtKB">
        <authorList>
            <consortium name="Ensembl"/>
        </authorList>
    </citation>
    <scope>IDENTIFICATION</scope>
</reference>
<evidence type="ECO:0000256" key="3">
    <source>
        <dbReference type="ARBA" id="ARBA00022490"/>
    </source>
</evidence>
<evidence type="ECO:0000256" key="4">
    <source>
        <dbReference type="ARBA" id="ARBA00022722"/>
    </source>
</evidence>
<dbReference type="Pfam" id="PF18826">
    <property type="entry name" value="bVLRF1"/>
    <property type="match status" value="1"/>
</dbReference>
<feature type="active site" evidence="14">
    <location>
        <position position="233"/>
    </location>
</feature>
<evidence type="ECO:0000259" key="16">
    <source>
        <dbReference type="PROSITE" id="PS52044"/>
    </source>
</evidence>
<dbReference type="PROSITE" id="PS50297">
    <property type="entry name" value="ANK_REP_REGION"/>
    <property type="match status" value="1"/>
</dbReference>
<dbReference type="RefSeq" id="XP_016328297.1">
    <property type="nucleotide sequence ID" value="XM_016472811.1"/>
</dbReference>
<keyword evidence="9 14" id="KW-0378">Hydrolase</keyword>
<dbReference type="SMART" id="SM00248">
    <property type="entry name" value="ANK"/>
    <property type="match status" value="2"/>
</dbReference>
<name>A0A671NPX6_9TELE</name>
<evidence type="ECO:0000256" key="12">
    <source>
        <dbReference type="ARBA" id="ARBA00023054"/>
    </source>
</evidence>
<evidence type="ECO:0000256" key="8">
    <source>
        <dbReference type="ARBA" id="ARBA00022771"/>
    </source>
</evidence>
<keyword evidence="3 14" id="KW-0963">Cytoplasm</keyword>
<comment type="domain">
    <text evidence="14">The VLRF1 domain mediates binding to the 60S ribosomal subunit.</text>
</comment>
<evidence type="ECO:0000256" key="1">
    <source>
        <dbReference type="ARBA" id="ARBA00004496"/>
    </source>
</evidence>
<dbReference type="Gene3D" id="1.25.40.20">
    <property type="entry name" value="Ankyrin repeat-containing domain"/>
    <property type="match status" value="1"/>
</dbReference>
<dbReference type="PANTHER" id="PTHR16036">
    <property type="entry name" value="ANKYRIN REPEAT AND ZINC FINGER DOMAIN-CONTAINING PROTEIN 1"/>
    <property type="match status" value="1"/>
</dbReference>
<evidence type="ECO:0000256" key="13">
    <source>
        <dbReference type="PROSITE-ProRule" id="PRU00023"/>
    </source>
</evidence>
<dbReference type="GO" id="GO:0004519">
    <property type="term" value="F:endonuclease activity"/>
    <property type="evidence" value="ECO:0007669"/>
    <property type="project" value="UniProtKB-KW"/>
</dbReference>
<dbReference type="GeneID" id="107677786"/>
<dbReference type="Pfam" id="PF18716">
    <property type="entry name" value="VATC"/>
    <property type="match status" value="1"/>
</dbReference>
<dbReference type="PANTHER" id="PTHR16036:SF2">
    <property type="entry name" value="TRNA ENDONUCLEASE ANKZF1"/>
    <property type="match status" value="1"/>
</dbReference>
<feature type="compositionally biased region" description="Acidic residues" evidence="15">
    <location>
        <begin position="121"/>
        <end position="141"/>
    </location>
</feature>
<dbReference type="AlphaFoldDB" id="A0A671NPX6"/>
<feature type="compositionally biased region" description="Basic residues" evidence="15">
    <location>
        <begin position="410"/>
        <end position="419"/>
    </location>
</feature>
<sequence length="723" mass="81920">MASAEQRCVFSLCADETVTAGLREVSGLLGHPEPPLLSANTSSEDVGSMKTASAVEVSDKMFCSACRCHFESREEQMEHYKLDWHRFNLRQRLEGRSVVTVEEFEKKTGTGDISSISGSDSDSEDGDLGDEVGPEETDSALDTDQSTCRHSTKAVFQNMQGQFLSLYRCVLQNKKDNEEDLVSSLLKISNNTVWVILMTGGGHFAGAVFKGKEIVQHKTFHRYTVRAKRGTAQGLRDSQNRSHAPKSAGAALRRYNEAALHKDIHDLLESWAEYLKEASAIFLRAPSYNKTIFLGGRGAPLDKKDQRVRVLPFATRRATFREIQHVFDLLSTLHVYQKDTEISSIFSLSKRVWKKKTPKPVSHPVPNINVPTDGEEGKEESSGEEDSGMLETVEETLGTLDLREHEVQLNKKKRRKRKEKREDSSNREIITEEKVDDKLLEEGELEGEDDSKETQRKSKSRRKPKGKKRQPEEEKVDESWEYSLRDALYTACKTGDIQSLLTLLQLPEDQEEEKDREEKNTTSRVSCLLNKPIDSAGFTLLHVASAAGQKSVIRLLMDEGSDPANKDKKGQTPYGVAPEKDTRDTFRKYMAEHPHKYDYTKAQVPGPLTEEIESKKAEKKKAQKAARKQREKEQKEEKLKKQQEEEEKRRFIALSDREKRALAAERRLAEHMATTGVSLTTIRRCFQCGESLLGKIPFEYLDYSFCSPRCVQAHRKANAAARP</sequence>
<dbReference type="PROSITE" id="PS52044">
    <property type="entry name" value="VLRF1"/>
    <property type="match status" value="1"/>
</dbReference>
<evidence type="ECO:0000313" key="18">
    <source>
        <dbReference type="Proteomes" id="UP000472260"/>
    </source>
</evidence>
<evidence type="ECO:0000313" key="17">
    <source>
        <dbReference type="Ensembl" id="ENSSANP00000048070.1"/>
    </source>
</evidence>
<evidence type="ECO:0000256" key="11">
    <source>
        <dbReference type="ARBA" id="ARBA00023043"/>
    </source>
</evidence>
<evidence type="ECO:0000256" key="7">
    <source>
        <dbReference type="ARBA" id="ARBA00022759"/>
    </source>
</evidence>
<keyword evidence="6" id="KW-0677">Repeat</keyword>
<dbReference type="InterPro" id="IPR002110">
    <property type="entry name" value="Ankyrin_rpt"/>
</dbReference>
<dbReference type="SUPFAM" id="SSF48403">
    <property type="entry name" value="Ankyrin repeat"/>
    <property type="match status" value="1"/>
</dbReference>
<comment type="similarity">
    <text evidence="2 14">Belongs to the ANKZF1/VMS1 family.</text>
</comment>
<feature type="region of interest" description="Disordered" evidence="15">
    <location>
        <begin position="613"/>
        <end position="648"/>
    </location>
</feature>
<evidence type="ECO:0000256" key="2">
    <source>
        <dbReference type="ARBA" id="ARBA00009262"/>
    </source>
</evidence>
<evidence type="ECO:0000256" key="9">
    <source>
        <dbReference type="ARBA" id="ARBA00022801"/>
    </source>
</evidence>
<feature type="region of interest" description="Disordered" evidence="15">
    <location>
        <begin position="357"/>
        <end position="480"/>
    </location>
</feature>
<protein>
    <submittedName>
        <fullName evidence="17">Ankyrin repeat and zinc finger domain-containing protein 1-like</fullName>
    </submittedName>
</protein>
<feature type="compositionally biased region" description="Acidic residues" evidence="15">
    <location>
        <begin position="442"/>
        <end position="451"/>
    </location>
</feature>
<feature type="compositionally biased region" description="Basic and acidic residues" evidence="15">
    <location>
        <begin position="420"/>
        <end position="441"/>
    </location>
</feature>
<feature type="region of interest" description="Disordered" evidence="15">
    <location>
        <begin position="109"/>
        <end position="146"/>
    </location>
</feature>
<dbReference type="GO" id="GO:0005737">
    <property type="term" value="C:cytoplasm"/>
    <property type="evidence" value="ECO:0007669"/>
    <property type="project" value="UniProtKB-SubCell"/>
</dbReference>
<keyword evidence="7 14" id="KW-0255">Endonuclease</keyword>
<feature type="domain" description="VLRF1" evidence="16">
    <location>
        <begin position="190"/>
        <end position="333"/>
    </location>
</feature>
<dbReference type="OrthoDB" id="429841at2759"/>
<feature type="compositionally biased region" description="Acidic residues" evidence="15">
    <location>
        <begin position="373"/>
        <end position="394"/>
    </location>
</feature>
<dbReference type="GO" id="GO:0016787">
    <property type="term" value="F:hydrolase activity"/>
    <property type="evidence" value="ECO:0007669"/>
    <property type="project" value="UniProtKB-KW"/>
</dbReference>
<dbReference type="Pfam" id="PF00023">
    <property type="entry name" value="Ank"/>
    <property type="match status" value="1"/>
</dbReference>
<keyword evidence="18" id="KW-1185">Reference proteome</keyword>
<evidence type="ECO:0000256" key="14">
    <source>
        <dbReference type="PROSITE-ProRule" id="PRU01389"/>
    </source>
</evidence>
<dbReference type="Proteomes" id="UP000472260">
    <property type="component" value="Unassembled WGS sequence"/>
</dbReference>
<keyword evidence="12" id="KW-0175">Coiled coil</keyword>
<dbReference type="PROSITE" id="PS50088">
    <property type="entry name" value="ANK_REPEAT"/>
    <property type="match status" value="1"/>
</dbReference>
<dbReference type="Ensembl" id="ENSSANT00000051123.1">
    <property type="protein sequence ID" value="ENSSANP00000048070.1"/>
    <property type="gene ID" value="ENSSANG00000024193.1"/>
</dbReference>
<dbReference type="InterPro" id="IPR041540">
    <property type="entry name" value="VATC"/>
</dbReference>
<accession>A0A671NPX6</accession>
<feature type="repeat" description="ANK" evidence="13">
    <location>
        <begin position="536"/>
        <end position="568"/>
    </location>
</feature>
<evidence type="ECO:0000256" key="6">
    <source>
        <dbReference type="ARBA" id="ARBA00022737"/>
    </source>
</evidence>
<organism evidence="17 18">
    <name type="scientific">Sinocyclocheilus anshuiensis</name>
    <dbReference type="NCBI Taxonomy" id="1608454"/>
    <lineage>
        <taxon>Eukaryota</taxon>
        <taxon>Metazoa</taxon>
        <taxon>Chordata</taxon>
        <taxon>Craniata</taxon>
        <taxon>Vertebrata</taxon>
        <taxon>Euteleostomi</taxon>
        <taxon>Actinopterygii</taxon>
        <taxon>Neopterygii</taxon>
        <taxon>Teleostei</taxon>
        <taxon>Ostariophysi</taxon>
        <taxon>Cypriniformes</taxon>
        <taxon>Cyprinidae</taxon>
        <taxon>Cyprininae</taxon>
        <taxon>Sinocyclocheilus</taxon>
    </lineage>
</organism>
<feature type="compositionally biased region" description="Low complexity" evidence="15">
    <location>
        <begin position="110"/>
        <end position="120"/>
    </location>
</feature>
<reference evidence="17" key="2">
    <citation type="submission" date="2025-09" db="UniProtKB">
        <authorList>
            <consortium name="Ensembl"/>
        </authorList>
    </citation>
    <scope>IDENTIFICATION</scope>
</reference>
<dbReference type="KEGG" id="sanh:107677786"/>
<keyword evidence="4 14" id="KW-0540">Nuclease</keyword>
<keyword evidence="5" id="KW-0479">Metal-binding</keyword>